<dbReference type="InterPro" id="IPR037185">
    <property type="entry name" value="EmrE-like"/>
</dbReference>
<evidence type="ECO:0000313" key="8">
    <source>
        <dbReference type="EMBL" id="PXX75894.1"/>
    </source>
</evidence>
<protein>
    <submittedName>
        <fullName evidence="8">Threonine/homoserine efflux transporter RhtA</fullName>
    </submittedName>
</protein>
<keyword evidence="5 6" id="KW-0472">Membrane</keyword>
<feature type="domain" description="EamA" evidence="7">
    <location>
        <begin position="151"/>
        <end position="286"/>
    </location>
</feature>
<dbReference type="EMBL" id="QJKI01000024">
    <property type="protein sequence ID" value="PXX75894.1"/>
    <property type="molecule type" value="Genomic_DNA"/>
</dbReference>
<dbReference type="OrthoDB" id="8586241at2"/>
<evidence type="ECO:0000256" key="6">
    <source>
        <dbReference type="SAM" id="Phobius"/>
    </source>
</evidence>
<proteinExistence type="predicted"/>
<evidence type="ECO:0000256" key="1">
    <source>
        <dbReference type="ARBA" id="ARBA00004651"/>
    </source>
</evidence>
<keyword evidence="9" id="KW-1185">Reference proteome</keyword>
<dbReference type="InterPro" id="IPR051258">
    <property type="entry name" value="Diverse_Substrate_Transporter"/>
</dbReference>
<feature type="transmembrane region" description="Helical" evidence="6">
    <location>
        <begin position="43"/>
        <end position="62"/>
    </location>
</feature>
<feature type="transmembrane region" description="Helical" evidence="6">
    <location>
        <begin position="212"/>
        <end position="234"/>
    </location>
</feature>
<comment type="caution">
    <text evidence="8">The sequence shown here is derived from an EMBL/GenBank/DDBJ whole genome shotgun (WGS) entry which is preliminary data.</text>
</comment>
<dbReference type="GO" id="GO:0005886">
    <property type="term" value="C:plasma membrane"/>
    <property type="evidence" value="ECO:0007669"/>
    <property type="project" value="UniProtKB-SubCell"/>
</dbReference>
<evidence type="ECO:0000313" key="9">
    <source>
        <dbReference type="Proteomes" id="UP000247555"/>
    </source>
</evidence>
<evidence type="ECO:0000256" key="2">
    <source>
        <dbReference type="ARBA" id="ARBA00022475"/>
    </source>
</evidence>
<gene>
    <name evidence="8" type="ORF">DFR34_12434</name>
</gene>
<dbReference type="PANTHER" id="PTHR42920:SF24">
    <property type="entry name" value="AROMATIC AMINO ACID EXPORTER YDDG"/>
    <property type="match status" value="1"/>
</dbReference>
<keyword evidence="4 6" id="KW-1133">Transmembrane helix</keyword>
<feature type="transmembrane region" description="Helical" evidence="6">
    <location>
        <begin position="150"/>
        <end position="168"/>
    </location>
</feature>
<sequence length="299" mass="31285">MELRSPRLWGTVCVLVSAAAFGSMAIFAKLAYAAGLDAASLLFLRFTLAGLCLLPVVLIGRLPWPRGRALVALLVMGGVCYTGNSQTFFMALNYAPAGTVALLLYLYPVLVMLLSAWLFGEQLTARKWLAAALTFSGLVITLGLELAGQPLGIALGVASALIYSSYILLGGRYATGSHPISSACVVFLAASVTNGLIVLAKGDGLHWPHNSAGWLALLAIALICTVLAIVGFLVGLRWVGATRASMMSTFEPVVTVLLAAVWLGESVSMSQLLGGALILAGVLVLSRPQAEVEVSDIHD</sequence>
<accession>A0A318KKG8</accession>
<dbReference type="PANTHER" id="PTHR42920">
    <property type="entry name" value="OS03G0707200 PROTEIN-RELATED"/>
    <property type="match status" value="1"/>
</dbReference>
<organism evidence="8 9">
    <name type="scientific">Rivihabitans pingtungensis</name>
    <dbReference type="NCBI Taxonomy" id="1054498"/>
    <lineage>
        <taxon>Bacteria</taxon>
        <taxon>Pseudomonadati</taxon>
        <taxon>Pseudomonadota</taxon>
        <taxon>Betaproteobacteria</taxon>
        <taxon>Neisseriales</taxon>
        <taxon>Aquaspirillaceae</taxon>
        <taxon>Rivihabitans</taxon>
    </lineage>
</organism>
<dbReference type="RefSeq" id="WP_110391787.1">
    <property type="nucleotide sequence ID" value="NZ_QJKI01000024.1"/>
</dbReference>
<dbReference type="InterPro" id="IPR000620">
    <property type="entry name" value="EamA_dom"/>
</dbReference>
<feature type="transmembrane region" description="Helical" evidence="6">
    <location>
        <begin position="128"/>
        <end position="144"/>
    </location>
</feature>
<dbReference type="Gene3D" id="1.10.3730.20">
    <property type="match status" value="2"/>
</dbReference>
<evidence type="ECO:0000256" key="4">
    <source>
        <dbReference type="ARBA" id="ARBA00022989"/>
    </source>
</evidence>
<evidence type="ECO:0000256" key="5">
    <source>
        <dbReference type="ARBA" id="ARBA00023136"/>
    </source>
</evidence>
<feature type="transmembrane region" description="Helical" evidence="6">
    <location>
        <begin position="69"/>
        <end position="92"/>
    </location>
</feature>
<dbReference type="SUPFAM" id="SSF103481">
    <property type="entry name" value="Multidrug resistance efflux transporter EmrE"/>
    <property type="match status" value="2"/>
</dbReference>
<name>A0A318KKG8_9NEIS</name>
<dbReference type="Proteomes" id="UP000247555">
    <property type="component" value="Unassembled WGS sequence"/>
</dbReference>
<feature type="transmembrane region" description="Helical" evidence="6">
    <location>
        <begin position="98"/>
        <end position="119"/>
    </location>
</feature>
<dbReference type="Pfam" id="PF00892">
    <property type="entry name" value="EamA"/>
    <property type="match status" value="2"/>
</dbReference>
<reference evidence="8 9" key="1">
    <citation type="submission" date="2018-05" db="EMBL/GenBank/DDBJ databases">
        <title>Genomic Encyclopedia of Type Strains, Phase IV (KMG-IV): sequencing the most valuable type-strain genomes for metagenomic binning, comparative biology and taxonomic classification.</title>
        <authorList>
            <person name="Goeker M."/>
        </authorList>
    </citation>
    <scope>NUCLEOTIDE SEQUENCE [LARGE SCALE GENOMIC DNA]</scope>
    <source>
        <strain evidence="8 9">DSM 29661</strain>
    </source>
</reference>
<keyword evidence="3 6" id="KW-0812">Transmembrane</keyword>
<evidence type="ECO:0000259" key="7">
    <source>
        <dbReference type="Pfam" id="PF00892"/>
    </source>
</evidence>
<dbReference type="AlphaFoldDB" id="A0A318KKG8"/>
<comment type="subcellular location">
    <subcellularLocation>
        <location evidence="1">Cell membrane</location>
        <topology evidence="1">Multi-pass membrane protein</topology>
    </subcellularLocation>
</comment>
<feature type="domain" description="EamA" evidence="7">
    <location>
        <begin position="9"/>
        <end position="142"/>
    </location>
</feature>
<feature type="transmembrane region" description="Helical" evidence="6">
    <location>
        <begin position="180"/>
        <end position="200"/>
    </location>
</feature>
<keyword evidence="2" id="KW-1003">Cell membrane</keyword>
<evidence type="ECO:0000256" key="3">
    <source>
        <dbReference type="ARBA" id="ARBA00022692"/>
    </source>
</evidence>